<gene>
    <name evidence="1" type="ORF">X802_07310</name>
</gene>
<keyword evidence="2" id="KW-1185">Reference proteome</keyword>
<accession>A0A0X1KN95</accession>
<proteinExistence type="predicted"/>
<evidence type="ECO:0000313" key="1">
    <source>
        <dbReference type="EMBL" id="AJC72762.1"/>
    </source>
</evidence>
<dbReference type="KEGG" id="tgy:X802_07310"/>
<evidence type="ECO:0000313" key="2">
    <source>
        <dbReference type="Proteomes" id="UP000062043"/>
    </source>
</evidence>
<name>A0A0X1KN95_9EURY</name>
<protein>
    <submittedName>
        <fullName evidence="1">Uncharacterized protein</fullName>
    </submittedName>
</protein>
<dbReference type="Proteomes" id="UP000062043">
    <property type="component" value="Chromosome"/>
</dbReference>
<dbReference type="STRING" id="1432656.X802_07310"/>
<organism evidence="1 2">
    <name type="scientific">Thermococcus guaymasensis DSM 11113</name>
    <dbReference type="NCBI Taxonomy" id="1432656"/>
    <lineage>
        <taxon>Archaea</taxon>
        <taxon>Methanobacteriati</taxon>
        <taxon>Methanobacteriota</taxon>
        <taxon>Thermococci</taxon>
        <taxon>Thermococcales</taxon>
        <taxon>Thermococcaceae</taxon>
        <taxon>Thermococcus</taxon>
    </lineage>
</organism>
<dbReference type="AlphaFoldDB" id="A0A0X1KN95"/>
<dbReference type="EMBL" id="CP007140">
    <property type="protein sequence ID" value="AJC72762.1"/>
    <property type="molecule type" value="Genomic_DNA"/>
</dbReference>
<reference evidence="1 2" key="1">
    <citation type="submission" date="2014-01" db="EMBL/GenBank/DDBJ databases">
        <title>Genome sequencing of Thermococcus guaymasensis.</title>
        <authorList>
            <person name="Zhang X."/>
            <person name="Alvare G."/>
            <person name="Fristensky B."/>
            <person name="Chen L."/>
            <person name="Suen T."/>
            <person name="Chen Q."/>
            <person name="Ma K."/>
        </authorList>
    </citation>
    <scope>NUCLEOTIDE SEQUENCE [LARGE SCALE GENOMIC DNA]</scope>
    <source>
        <strain evidence="1 2">DSM 11113</strain>
    </source>
</reference>
<sequence>MLVGLFIDGDILLDYIFPRKEEFLTRNLLFIA</sequence>